<evidence type="ECO:0000313" key="2">
    <source>
        <dbReference type="Proteomes" id="UP000515211"/>
    </source>
</evidence>
<dbReference type="KEGG" id="adu:107469809"/>
<accession>A0A6P4C5X0</accession>
<organism evidence="2 3">
    <name type="scientific">Arachis duranensis</name>
    <name type="common">Wild peanut</name>
    <dbReference type="NCBI Taxonomy" id="130453"/>
    <lineage>
        <taxon>Eukaryota</taxon>
        <taxon>Viridiplantae</taxon>
        <taxon>Streptophyta</taxon>
        <taxon>Embryophyta</taxon>
        <taxon>Tracheophyta</taxon>
        <taxon>Spermatophyta</taxon>
        <taxon>Magnoliopsida</taxon>
        <taxon>eudicotyledons</taxon>
        <taxon>Gunneridae</taxon>
        <taxon>Pentapetalae</taxon>
        <taxon>rosids</taxon>
        <taxon>fabids</taxon>
        <taxon>Fabales</taxon>
        <taxon>Fabaceae</taxon>
        <taxon>Papilionoideae</taxon>
        <taxon>50 kb inversion clade</taxon>
        <taxon>dalbergioids sensu lato</taxon>
        <taxon>Dalbergieae</taxon>
        <taxon>Pterocarpus clade</taxon>
        <taxon>Arachis</taxon>
    </lineage>
</organism>
<name>A0A6P4C5X0_ARADU</name>
<feature type="region of interest" description="Disordered" evidence="1">
    <location>
        <begin position="26"/>
        <end position="56"/>
    </location>
</feature>
<evidence type="ECO:0000256" key="1">
    <source>
        <dbReference type="SAM" id="MobiDB-lite"/>
    </source>
</evidence>
<dbReference type="AlphaFoldDB" id="A0A6P4C5X0"/>
<dbReference type="GeneID" id="107469809"/>
<feature type="compositionally biased region" description="Low complexity" evidence="1">
    <location>
        <begin position="45"/>
        <end position="54"/>
    </location>
</feature>
<proteinExistence type="predicted"/>
<dbReference type="OrthoDB" id="1936908at2759"/>
<dbReference type="Proteomes" id="UP000515211">
    <property type="component" value="Chromosome 10"/>
</dbReference>
<sequence length="188" mass="20762">MAPIANLANTMEANAAASLQAVQKLGQPVGNGDGNGKENADDNTEGNGDNTGGAPMTLATFFKVHPPSYRGSTNPTEAANWFQAMERTLQAQHVPHNQYVEFSAYQLWEEAQHWWQADCHLLQLQNADVPWDVFQIAFYKKYFPESSWEAKKMELIQASLRNSVGSLGCVRVPRRPVRVGSVSSIKVA</sequence>
<reference evidence="2" key="1">
    <citation type="journal article" date="2016" name="Nat. Genet.">
        <title>The genome sequences of Arachis duranensis and Arachis ipaensis, the diploid ancestors of cultivated peanut.</title>
        <authorList>
            <person name="Bertioli D.J."/>
            <person name="Cannon S.B."/>
            <person name="Froenicke L."/>
            <person name="Huang G."/>
            <person name="Farmer A.D."/>
            <person name="Cannon E.K."/>
            <person name="Liu X."/>
            <person name="Gao D."/>
            <person name="Clevenger J."/>
            <person name="Dash S."/>
            <person name="Ren L."/>
            <person name="Moretzsohn M.C."/>
            <person name="Shirasawa K."/>
            <person name="Huang W."/>
            <person name="Vidigal B."/>
            <person name="Abernathy B."/>
            <person name="Chu Y."/>
            <person name="Niederhuth C.E."/>
            <person name="Umale P."/>
            <person name="Araujo A.C."/>
            <person name="Kozik A."/>
            <person name="Kim K.D."/>
            <person name="Burow M.D."/>
            <person name="Varshney R.K."/>
            <person name="Wang X."/>
            <person name="Zhang X."/>
            <person name="Barkley N."/>
            <person name="Guimaraes P.M."/>
            <person name="Isobe S."/>
            <person name="Guo B."/>
            <person name="Liao B."/>
            <person name="Stalker H.T."/>
            <person name="Schmitz R.J."/>
            <person name="Scheffler B.E."/>
            <person name="Leal-Bertioli S.C."/>
            <person name="Xun X."/>
            <person name="Jackson S.A."/>
            <person name="Michelmore R."/>
            <person name="Ozias-Akins P."/>
        </authorList>
    </citation>
    <scope>NUCLEOTIDE SEQUENCE [LARGE SCALE GENOMIC DNA]</scope>
    <source>
        <strain evidence="2">cv. V14167</strain>
    </source>
</reference>
<dbReference type="RefSeq" id="XP_015944673.1">
    <property type="nucleotide sequence ID" value="XM_016089187.1"/>
</dbReference>
<protein>
    <submittedName>
        <fullName evidence="3">Uncharacterized protein LOC107469809</fullName>
    </submittedName>
</protein>
<reference evidence="3" key="2">
    <citation type="submission" date="2025-08" db="UniProtKB">
        <authorList>
            <consortium name="RefSeq"/>
        </authorList>
    </citation>
    <scope>IDENTIFICATION</scope>
    <source>
        <tissue evidence="3">Whole plant</tissue>
    </source>
</reference>
<evidence type="ECO:0000313" key="3">
    <source>
        <dbReference type="RefSeq" id="XP_015944673.1"/>
    </source>
</evidence>
<gene>
    <name evidence="3" type="primary">LOC107469809</name>
</gene>
<keyword evidence="2" id="KW-1185">Reference proteome</keyword>